<dbReference type="PIRSF" id="PIRSF015601">
    <property type="entry name" value="MTase_slr0722"/>
    <property type="match status" value="1"/>
</dbReference>
<evidence type="ECO:0000256" key="4">
    <source>
        <dbReference type="ARBA" id="ARBA00022490"/>
    </source>
</evidence>
<evidence type="ECO:0000256" key="6">
    <source>
        <dbReference type="ARBA" id="ARBA00022603"/>
    </source>
</evidence>
<dbReference type="CDD" id="cd18084">
    <property type="entry name" value="RsmE-like"/>
    <property type="match status" value="1"/>
</dbReference>
<evidence type="ECO:0000256" key="1">
    <source>
        <dbReference type="ARBA" id="ARBA00004496"/>
    </source>
</evidence>
<comment type="subcellular location">
    <subcellularLocation>
        <location evidence="1">Cytoplasm</location>
    </subcellularLocation>
</comment>
<keyword evidence="4" id="KW-0963">Cytoplasm</keyword>
<keyword evidence="8" id="KW-0949">S-adenosyl-L-methionine</keyword>
<evidence type="ECO:0000256" key="2">
    <source>
        <dbReference type="ARBA" id="ARBA00005528"/>
    </source>
</evidence>
<dbReference type="NCBIfam" id="TIGR00046">
    <property type="entry name" value="RsmE family RNA methyltransferase"/>
    <property type="match status" value="1"/>
</dbReference>
<dbReference type="Gene3D" id="3.40.1280.10">
    <property type="match status" value="1"/>
</dbReference>
<evidence type="ECO:0000259" key="11">
    <source>
        <dbReference type="Pfam" id="PF04452"/>
    </source>
</evidence>
<dbReference type="GO" id="GO:0005737">
    <property type="term" value="C:cytoplasm"/>
    <property type="evidence" value="ECO:0007669"/>
    <property type="project" value="UniProtKB-SubCell"/>
</dbReference>
<comment type="catalytic activity">
    <reaction evidence="10">
        <text>uridine(1498) in 16S rRNA + S-adenosyl-L-methionine = N(3)-methyluridine(1498) in 16S rRNA + S-adenosyl-L-homocysteine + H(+)</text>
        <dbReference type="Rhea" id="RHEA:42920"/>
        <dbReference type="Rhea" id="RHEA-COMP:10283"/>
        <dbReference type="Rhea" id="RHEA-COMP:10284"/>
        <dbReference type="ChEBI" id="CHEBI:15378"/>
        <dbReference type="ChEBI" id="CHEBI:57856"/>
        <dbReference type="ChEBI" id="CHEBI:59789"/>
        <dbReference type="ChEBI" id="CHEBI:65315"/>
        <dbReference type="ChEBI" id="CHEBI:74502"/>
        <dbReference type="EC" id="2.1.1.193"/>
    </reaction>
</comment>
<sequence>MTKSESNHAIRVLRLQKDDEICLLDGLGNGYRAIVEIPNPDCVSGTILQVLPDYGENTFSIHLVMALIKRDRFEFILEKATELGVQEITPLNLDRCAKKTVNSQRCEKIVIAAAKQSRRSRFPIVHSPVSLPEFFNHPKEQVVAGAMTAAATLTDLDLAPALPVHVIIGPEGDFSDQELDMMNKEGVAYFKLGNRRLRSETAALNSIAVLNELLG</sequence>
<dbReference type="PANTHER" id="PTHR30027:SF3">
    <property type="entry name" value="16S RRNA (URACIL(1498)-N(3))-METHYLTRANSFERASE"/>
    <property type="match status" value="1"/>
</dbReference>
<dbReference type="EMBL" id="UINC01001155">
    <property type="protein sequence ID" value="SUZ72708.1"/>
    <property type="molecule type" value="Genomic_DNA"/>
</dbReference>
<dbReference type="SUPFAM" id="SSF88697">
    <property type="entry name" value="PUA domain-like"/>
    <property type="match status" value="1"/>
</dbReference>
<dbReference type="InterPro" id="IPR046887">
    <property type="entry name" value="RsmE_PUA-like"/>
</dbReference>
<evidence type="ECO:0000256" key="10">
    <source>
        <dbReference type="ARBA" id="ARBA00047944"/>
    </source>
</evidence>
<dbReference type="InterPro" id="IPR015947">
    <property type="entry name" value="PUA-like_sf"/>
</dbReference>
<evidence type="ECO:0000313" key="13">
    <source>
        <dbReference type="EMBL" id="SUZ72708.1"/>
    </source>
</evidence>
<dbReference type="PANTHER" id="PTHR30027">
    <property type="entry name" value="RIBOSOMAL RNA SMALL SUBUNIT METHYLTRANSFERASE E"/>
    <property type="match status" value="1"/>
</dbReference>
<reference evidence="13" key="1">
    <citation type="submission" date="2018-05" db="EMBL/GenBank/DDBJ databases">
        <authorList>
            <person name="Lanie J.A."/>
            <person name="Ng W.-L."/>
            <person name="Kazmierczak K.M."/>
            <person name="Andrzejewski T.M."/>
            <person name="Davidsen T.M."/>
            <person name="Wayne K.J."/>
            <person name="Tettelin H."/>
            <person name="Glass J.I."/>
            <person name="Rusch D."/>
            <person name="Podicherti R."/>
            <person name="Tsui H.-C.T."/>
            <person name="Winkler M.E."/>
        </authorList>
    </citation>
    <scope>NUCLEOTIDE SEQUENCE</scope>
</reference>
<dbReference type="GO" id="GO:0070475">
    <property type="term" value="P:rRNA base methylation"/>
    <property type="evidence" value="ECO:0007669"/>
    <property type="project" value="TreeGrafter"/>
</dbReference>
<comment type="function">
    <text evidence="9">Specifically methylates the N3 position of the uracil ring of uridine 1498 (m3U1498) in 16S rRNA. Acts on the fully assembled 30S ribosomal subunit.</text>
</comment>
<organism evidence="13">
    <name type="scientific">marine metagenome</name>
    <dbReference type="NCBI Taxonomy" id="408172"/>
    <lineage>
        <taxon>unclassified sequences</taxon>
        <taxon>metagenomes</taxon>
        <taxon>ecological metagenomes</taxon>
    </lineage>
</organism>
<gene>
    <name evidence="13" type="ORF">METZ01_LOCUS25562</name>
</gene>
<keyword evidence="6" id="KW-0489">Methyltransferase</keyword>
<evidence type="ECO:0000256" key="8">
    <source>
        <dbReference type="ARBA" id="ARBA00022691"/>
    </source>
</evidence>
<keyword evidence="5" id="KW-0698">rRNA processing</keyword>
<dbReference type="GO" id="GO:0070042">
    <property type="term" value="F:rRNA (uridine-N3-)-methyltransferase activity"/>
    <property type="evidence" value="ECO:0007669"/>
    <property type="project" value="TreeGrafter"/>
</dbReference>
<evidence type="ECO:0000259" key="12">
    <source>
        <dbReference type="Pfam" id="PF20260"/>
    </source>
</evidence>
<evidence type="ECO:0000256" key="7">
    <source>
        <dbReference type="ARBA" id="ARBA00022679"/>
    </source>
</evidence>
<feature type="domain" description="Ribosomal RNA small subunit methyltransferase E methyltransferase" evidence="11">
    <location>
        <begin position="57"/>
        <end position="210"/>
    </location>
</feature>
<evidence type="ECO:0000256" key="5">
    <source>
        <dbReference type="ARBA" id="ARBA00022552"/>
    </source>
</evidence>
<dbReference type="InterPro" id="IPR029026">
    <property type="entry name" value="tRNA_m1G_MTases_N"/>
</dbReference>
<protein>
    <recommendedName>
        <fullName evidence="3">16S rRNA (uracil(1498)-N(3))-methyltransferase</fullName>
        <ecNumber evidence="3">2.1.1.193</ecNumber>
    </recommendedName>
</protein>
<keyword evidence="7" id="KW-0808">Transferase</keyword>
<dbReference type="InterPro" id="IPR046886">
    <property type="entry name" value="RsmE_MTase_dom"/>
</dbReference>
<evidence type="ECO:0000256" key="3">
    <source>
        <dbReference type="ARBA" id="ARBA00012328"/>
    </source>
</evidence>
<dbReference type="InterPro" id="IPR006700">
    <property type="entry name" value="RsmE"/>
</dbReference>
<dbReference type="Pfam" id="PF20260">
    <property type="entry name" value="PUA_4"/>
    <property type="match status" value="1"/>
</dbReference>
<dbReference type="SUPFAM" id="SSF75217">
    <property type="entry name" value="alpha/beta knot"/>
    <property type="match status" value="1"/>
</dbReference>
<dbReference type="Pfam" id="PF04452">
    <property type="entry name" value="Methyltrans_RNA"/>
    <property type="match status" value="1"/>
</dbReference>
<proteinExistence type="inferred from homology"/>
<evidence type="ECO:0000256" key="9">
    <source>
        <dbReference type="ARBA" id="ARBA00025699"/>
    </source>
</evidence>
<dbReference type="InterPro" id="IPR029028">
    <property type="entry name" value="Alpha/beta_knot_MTases"/>
</dbReference>
<feature type="domain" description="Ribosomal RNA small subunit methyltransferase E PUA-like" evidence="12">
    <location>
        <begin position="2"/>
        <end position="41"/>
    </location>
</feature>
<accession>A0A381Q1D2</accession>
<dbReference type="EC" id="2.1.1.193" evidence="3"/>
<comment type="similarity">
    <text evidence="2">Belongs to the RNA methyltransferase RsmE family.</text>
</comment>
<dbReference type="AlphaFoldDB" id="A0A381Q1D2"/>
<name>A0A381Q1D2_9ZZZZ</name>